<evidence type="ECO:0000256" key="1">
    <source>
        <dbReference type="ARBA" id="ARBA00000901"/>
    </source>
</evidence>
<dbReference type="InterPro" id="IPR044524">
    <property type="entry name" value="Isoase_HisA-like"/>
</dbReference>
<comment type="pathway">
    <text evidence="3 9">Amino-acid biosynthesis; L-histidine biosynthesis; L-histidine from 5-phospho-alpha-D-ribose 1-diphosphate: step 4/9.</text>
</comment>
<comment type="caution">
    <text evidence="9">Lacks conserved residue(s) required for the propagation of feature annotation.</text>
</comment>
<dbReference type="PANTHER" id="PTHR43090:SF2">
    <property type="entry name" value="1-(5-PHOSPHORIBOSYL)-5-[(5-PHOSPHORIBOSYLAMINO)METHYLIDENEAMINO] IMIDAZOLE-4-CARBOXAMIDE ISOMERASE"/>
    <property type="match status" value="1"/>
</dbReference>
<reference evidence="11" key="1">
    <citation type="submission" date="2023-07" db="EMBL/GenBank/DDBJ databases">
        <title>The genome sequence of Rhodocytophaga aerolata KACC 12507.</title>
        <authorList>
            <person name="Zhang X."/>
        </authorList>
    </citation>
    <scope>NUCLEOTIDE SEQUENCE</scope>
    <source>
        <strain evidence="11">KACC 12507</strain>
    </source>
</reference>
<keyword evidence="12" id="KW-1185">Reference proteome</keyword>
<feature type="active site" description="Proton donor" evidence="9">
    <location>
        <position position="131"/>
    </location>
</feature>
<protein>
    <recommendedName>
        <fullName evidence="9">1-(5-phosphoribosyl)-5-[(5-phosphoribosylamino)methylideneamino] imidazole-4-carboxamide isomerase</fullName>
        <ecNumber evidence="9">5.3.1.16</ecNumber>
    </recommendedName>
    <alternativeName>
        <fullName evidence="9">Phosphoribosylformimino-5-aminoimidazole carboxamide ribotide isomerase</fullName>
    </alternativeName>
</protein>
<dbReference type="RefSeq" id="WP_302036736.1">
    <property type="nucleotide sequence ID" value="NZ_JAUKPO010000002.1"/>
</dbReference>
<evidence type="ECO:0000256" key="3">
    <source>
        <dbReference type="ARBA" id="ARBA00005133"/>
    </source>
</evidence>
<dbReference type="Pfam" id="PF00977">
    <property type="entry name" value="His_biosynth"/>
    <property type="match status" value="1"/>
</dbReference>
<accession>A0ABT8R1Z7</accession>
<organism evidence="11 12">
    <name type="scientific">Rhodocytophaga aerolata</name>
    <dbReference type="NCBI Taxonomy" id="455078"/>
    <lineage>
        <taxon>Bacteria</taxon>
        <taxon>Pseudomonadati</taxon>
        <taxon>Bacteroidota</taxon>
        <taxon>Cytophagia</taxon>
        <taxon>Cytophagales</taxon>
        <taxon>Rhodocytophagaceae</taxon>
        <taxon>Rhodocytophaga</taxon>
    </lineage>
</organism>
<dbReference type="InterPro" id="IPR023016">
    <property type="entry name" value="HisA/PriA"/>
</dbReference>
<dbReference type="SUPFAM" id="SSF51366">
    <property type="entry name" value="Ribulose-phoshate binding barrel"/>
    <property type="match status" value="1"/>
</dbReference>
<dbReference type="HAMAP" id="MF_01014">
    <property type="entry name" value="HisA"/>
    <property type="match status" value="1"/>
</dbReference>
<dbReference type="GO" id="GO:0016853">
    <property type="term" value="F:isomerase activity"/>
    <property type="evidence" value="ECO:0007669"/>
    <property type="project" value="UniProtKB-KW"/>
</dbReference>
<evidence type="ECO:0000256" key="8">
    <source>
        <dbReference type="ARBA" id="ARBA00023235"/>
    </source>
</evidence>
<comment type="subcellular location">
    <subcellularLocation>
        <location evidence="2 9">Cytoplasm</location>
    </subcellularLocation>
</comment>
<evidence type="ECO:0000256" key="5">
    <source>
        <dbReference type="ARBA" id="ARBA00022490"/>
    </source>
</evidence>
<dbReference type="CDD" id="cd04732">
    <property type="entry name" value="HisA"/>
    <property type="match status" value="1"/>
</dbReference>
<comment type="similarity">
    <text evidence="4 9 10">Belongs to the HisA/HisF family.</text>
</comment>
<evidence type="ECO:0000256" key="2">
    <source>
        <dbReference type="ARBA" id="ARBA00004496"/>
    </source>
</evidence>
<evidence type="ECO:0000256" key="6">
    <source>
        <dbReference type="ARBA" id="ARBA00022605"/>
    </source>
</evidence>
<evidence type="ECO:0000313" key="11">
    <source>
        <dbReference type="EMBL" id="MDO1445939.1"/>
    </source>
</evidence>
<evidence type="ECO:0000256" key="10">
    <source>
        <dbReference type="RuleBase" id="RU003657"/>
    </source>
</evidence>
<comment type="catalytic activity">
    <reaction evidence="1 9">
        <text>1-(5-phospho-beta-D-ribosyl)-5-[(5-phospho-beta-D-ribosylamino)methylideneamino]imidazole-4-carboxamide = 5-[(5-phospho-1-deoxy-D-ribulos-1-ylimino)methylamino]-1-(5-phospho-beta-D-ribosyl)imidazole-4-carboxamide</text>
        <dbReference type="Rhea" id="RHEA:15469"/>
        <dbReference type="ChEBI" id="CHEBI:58435"/>
        <dbReference type="ChEBI" id="CHEBI:58525"/>
        <dbReference type="EC" id="5.3.1.16"/>
    </reaction>
</comment>
<dbReference type="Proteomes" id="UP001168528">
    <property type="component" value="Unassembled WGS sequence"/>
</dbReference>
<evidence type="ECO:0000256" key="7">
    <source>
        <dbReference type="ARBA" id="ARBA00023102"/>
    </source>
</evidence>
<dbReference type="InterPro" id="IPR006062">
    <property type="entry name" value="His_biosynth"/>
</dbReference>
<gene>
    <name evidence="9" type="primary">hisA</name>
    <name evidence="11" type="ORF">Q0590_06730</name>
</gene>
<evidence type="ECO:0000313" key="12">
    <source>
        <dbReference type="Proteomes" id="UP001168528"/>
    </source>
</evidence>
<keyword evidence="8 9" id="KW-0413">Isomerase</keyword>
<evidence type="ECO:0000256" key="4">
    <source>
        <dbReference type="ARBA" id="ARBA00009667"/>
    </source>
</evidence>
<dbReference type="Gene3D" id="3.20.20.70">
    <property type="entry name" value="Aldolase class I"/>
    <property type="match status" value="1"/>
</dbReference>
<dbReference type="InterPro" id="IPR013785">
    <property type="entry name" value="Aldolase_TIM"/>
</dbReference>
<dbReference type="PANTHER" id="PTHR43090">
    <property type="entry name" value="1-(5-PHOSPHORIBOSYL)-5-[(5-PHOSPHORIBOSYLAMINO)METHYLIDENEAMINO] IMIDAZOLE-4-CARBOXAMIDE ISOMERASE"/>
    <property type="match status" value="1"/>
</dbReference>
<dbReference type="InterPro" id="IPR011060">
    <property type="entry name" value="RibuloseP-bd_barrel"/>
</dbReference>
<keyword evidence="5 9" id="KW-0963">Cytoplasm</keyword>
<dbReference type="EC" id="5.3.1.16" evidence="9"/>
<name>A0ABT8R1Z7_9BACT</name>
<dbReference type="EMBL" id="JAUKPO010000002">
    <property type="protein sequence ID" value="MDO1445939.1"/>
    <property type="molecule type" value="Genomic_DNA"/>
</dbReference>
<sequence>MIEIIPSITIYNGKCVKMAPGDFEHPVVYSVDPIELAQTFEGHGIKRVQLIDLDGAQRGRVVNYNILRMIANYTSLAIDFSGGIYTDSDVRIVFENGARYITAASVAAKERNFFSSWIVSYGREKIALAADTQDGKIMTRGWQKNTQIDVMEHIEFYANRGIKYVKCTDVSRHGRLQGPSFDLYKEILQRFPDIYLIASGGVSSIEDIMKLEEMGVHAVMFSTAYYDGKIKIEELEKMMVA</sequence>
<keyword evidence="6 9" id="KW-0028">Amino-acid biosynthesis</keyword>
<proteinExistence type="inferred from homology"/>
<evidence type="ECO:0000256" key="9">
    <source>
        <dbReference type="HAMAP-Rule" id="MF_01014"/>
    </source>
</evidence>
<comment type="caution">
    <text evidence="11">The sequence shown here is derived from an EMBL/GenBank/DDBJ whole genome shotgun (WGS) entry which is preliminary data.</text>
</comment>
<keyword evidence="7 9" id="KW-0368">Histidine biosynthesis</keyword>